<feature type="region of interest" description="Disordered" evidence="1">
    <location>
        <begin position="1"/>
        <end position="62"/>
    </location>
</feature>
<gene>
    <name evidence="2" type="ORF">H9874_06495</name>
</gene>
<accession>A0A9D1R293</accession>
<proteinExistence type="predicted"/>
<protein>
    <submittedName>
        <fullName evidence="2">Uncharacterized protein</fullName>
    </submittedName>
</protein>
<evidence type="ECO:0000256" key="1">
    <source>
        <dbReference type="SAM" id="MobiDB-lite"/>
    </source>
</evidence>
<dbReference type="AlphaFoldDB" id="A0A9D1R293"/>
<reference evidence="2" key="2">
    <citation type="submission" date="2021-04" db="EMBL/GenBank/DDBJ databases">
        <authorList>
            <person name="Gilroy R."/>
        </authorList>
    </citation>
    <scope>NUCLEOTIDE SEQUENCE</scope>
    <source>
        <strain evidence="2">ChiSxjej5B17-1746</strain>
    </source>
</reference>
<feature type="region of interest" description="Disordered" evidence="1">
    <location>
        <begin position="218"/>
        <end position="245"/>
    </location>
</feature>
<organism evidence="2 3">
    <name type="scientific">Candidatus Bilophila faecipullorum</name>
    <dbReference type="NCBI Taxonomy" id="2838482"/>
    <lineage>
        <taxon>Bacteria</taxon>
        <taxon>Pseudomonadati</taxon>
        <taxon>Thermodesulfobacteriota</taxon>
        <taxon>Desulfovibrionia</taxon>
        <taxon>Desulfovibrionales</taxon>
        <taxon>Desulfovibrionaceae</taxon>
        <taxon>Bilophila</taxon>
    </lineage>
</organism>
<comment type="caution">
    <text evidence="2">The sequence shown here is derived from an EMBL/GenBank/DDBJ whole genome shotgun (WGS) entry which is preliminary data.</text>
</comment>
<dbReference type="EMBL" id="DXGI01000243">
    <property type="protein sequence ID" value="HIW78776.1"/>
    <property type="molecule type" value="Genomic_DNA"/>
</dbReference>
<dbReference type="Proteomes" id="UP000824264">
    <property type="component" value="Unassembled WGS sequence"/>
</dbReference>
<reference evidence="2" key="1">
    <citation type="journal article" date="2021" name="PeerJ">
        <title>Extensive microbial diversity within the chicken gut microbiome revealed by metagenomics and culture.</title>
        <authorList>
            <person name="Gilroy R."/>
            <person name="Ravi A."/>
            <person name="Getino M."/>
            <person name="Pursley I."/>
            <person name="Horton D.L."/>
            <person name="Alikhan N.F."/>
            <person name="Baker D."/>
            <person name="Gharbi K."/>
            <person name="Hall N."/>
            <person name="Watson M."/>
            <person name="Adriaenssens E.M."/>
            <person name="Foster-Nyarko E."/>
            <person name="Jarju S."/>
            <person name="Secka A."/>
            <person name="Antonio M."/>
            <person name="Oren A."/>
            <person name="Chaudhuri R.R."/>
            <person name="La Ragione R."/>
            <person name="Hildebrand F."/>
            <person name="Pallen M.J."/>
        </authorList>
    </citation>
    <scope>NUCLEOTIDE SEQUENCE</scope>
    <source>
        <strain evidence="2">ChiSxjej5B17-1746</strain>
    </source>
</reference>
<name>A0A9D1R293_9BACT</name>
<evidence type="ECO:0000313" key="2">
    <source>
        <dbReference type="EMBL" id="HIW78776.1"/>
    </source>
</evidence>
<sequence>MDQEQRIETFRQSLPPDQQEAFDALSPQDKDALSVPGSLHAQRRASSGGRAEKSAPVKLPSFPAPPTLPEAFLDELDAHPLATFIRIKREGQREMAAWMAGCCQYIGSFLDQNARNPAADLTKCHLNRRNIEACAKLLYLSAIVDGDQHSLRYFVQFSAEITASFYPLDISNFPRGTSDVQTLRSYLEAERQRQRPDRWIEDWKETYRLEEREALEKREQAKQNAASLRSAEPAPAPPVPPSRGGKAGCLSMTLALLAAAAVLAFL</sequence>
<evidence type="ECO:0000313" key="3">
    <source>
        <dbReference type="Proteomes" id="UP000824264"/>
    </source>
</evidence>